<name>A0AAV6LUU5_9ROSI</name>
<keyword evidence="4" id="KW-1185">Reference proteome</keyword>
<dbReference type="Pfam" id="PF04520">
    <property type="entry name" value="Senescence_reg"/>
    <property type="match status" value="1"/>
</dbReference>
<dbReference type="EMBL" id="JAGKQH010000020">
    <property type="protein sequence ID" value="KAG6570781.1"/>
    <property type="molecule type" value="Genomic_DNA"/>
</dbReference>
<accession>A0AAV6LUU5</accession>
<evidence type="ECO:0000313" key="3">
    <source>
        <dbReference type="EMBL" id="KAG6570781.1"/>
    </source>
</evidence>
<feature type="compositionally biased region" description="Low complexity" evidence="2">
    <location>
        <begin position="54"/>
        <end position="63"/>
    </location>
</feature>
<evidence type="ECO:0000313" key="4">
    <source>
        <dbReference type="Proteomes" id="UP000685013"/>
    </source>
</evidence>
<feature type="compositionally biased region" description="Basic and acidic residues" evidence="2">
    <location>
        <begin position="115"/>
        <end position="125"/>
    </location>
</feature>
<dbReference type="GO" id="GO:0010150">
    <property type="term" value="P:leaf senescence"/>
    <property type="evidence" value="ECO:0007669"/>
    <property type="project" value="UniProtKB-ARBA"/>
</dbReference>
<organism evidence="3 4">
    <name type="scientific">Cucurbita argyrosperma subsp. sororia</name>
    <dbReference type="NCBI Taxonomy" id="37648"/>
    <lineage>
        <taxon>Eukaryota</taxon>
        <taxon>Viridiplantae</taxon>
        <taxon>Streptophyta</taxon>
        <taxon>Embryophyta</taxon>
        <taxon>Tracheophyta</taxon>
        <taxon>Spermatophyta</taxon>
        <taxon>Magnoliopsida</taxon>
        <taxon>eudicotyledons</taxon>
        <taxon>Gunneridae</taxon>
        <taxon>Pentapetalae</taxon>
        <taxon>rosids</taxon>
        <taxon>fabids</taxon>
        <taxon>Cucurbitales</taxon>
        <taxon>Cucurbitaceae</taxon>
        <taxon>Cucurbiteae</taxon>
        <taxon>Cucurbita</taxon>
    </lineage>
</organism>
<reference evidence="3 4" key="1">
    <citation type="journal article" date="2021" name="Hortic Res">
        <title>The domestication of Cucurbita argyrosperma as revealed by the genome of its wild relative.</title>
        <authorList>
            <person name="Barrera-Redondo J."/>
            <person name="Sanchez-de la Vega G."/>
            <person name="Aguirre-Liguori J.A."/>
            <person name="Castellanos-Morales G."/>
            <person name="Gutierrez-Guerrero Y.T."/>
            <person name="Aguirre-Dugua X."/>
            <person name="Aguirre-Planter E."/>
            <person name="Tenaillon M.I."/>
            <person name="Lira-Saade R."/>
            <person name="Eguiarte L.E."/>
        </authorList>
    </citation>
    <scope>NUCLEOTIDE SEQUENCE [LARGE SCALE GENOMIC DNA]</scope>
    <source>
        <strain evidence="3">JBR-2021</strain>
    </source>
</reference>
<evidence type="ECO:0000256" key="2">
    <source>
        <dbReference type="SAM" id="MobiDB-lite"/>
    </source>
</evidence>
<comment type="similarity">
    <text evidence="1">Belongs to the senescence regulator S40 family.</text>
</comment>
<dbReference type="AlphaFoldDB" id="A0AAV6LUU5"/>
<feature type="region of interest" description="Disordered" evidence="2">
    <location>
        <begin position="40"/>
        <end position="186"/>
    </location>
</feature>
<proteinExistence type="inferred from homology"/>
<dbReference type="Proteomes" id="UP000685013">
    <property type="component" value="Chromosome 20"/>
</dbReference>
<protein>
    <submittedName>
        <fullName evidence="3">Uncharacterized protein</fullName>
    </submittedName>
</protein>
<feature type="compositionally biased region" description="Low complexity" evidence="2">
    <location>
        <begin position="149"/>
        <end position="159"/>
    </location>
</feature>
<evidence type="ECO:0000256" key="1">
    <source>
        <dbReference type="ARBA" id="ARBA00034773"/>
    </source>
</evidence>
<feature type="compositionally biased region" description="Pro residues" evidence="2">
    <location>
        <begin position="177"/>
        <end position="186"/>
    </location>
</feature>
<dbReference type="PANTHER" id="PTHR46525">
    <property type="entry name" value="EMB|CAB72159.1"/>
    <property type="match status" value="1"/>
</dbReference>
<feature type="compositionally biased region" description="Pro residues" evidence="2">
    <location>
        <begin position="160"/>
        <end position="170"/>
    </location>
</feature>
<comment type="caution">
    <text evidence="3">The sequence shown here is derived from an EMBL/GenBank/DDBJ whole genome shotgun (WGS) entry which is preliminary data.</text>
</comment>
<dbReference type="InterPro" id="IPR007608">
    <property type="entry name" value="Senescence_reg_S40"/>
</dbReference>
<feature type="compositionally biased region" description="Basic and acidic residues" evidence="2">
    <location>
        <begin position="88"/>
        <end position="101"/>
    </location>
</feature>
<sequence length="186" mass="20246">MATGKSCYGRSDYRFLTGHHRRPHSFTSELSFEFNESDIFNLGSSESPERRRSPTPGTSISKKGSSKRGEGGGGGASSLPVNIPDWSKILKEEYREERSSEYEGDLEEESDGDEEMRVPPHEFLARSRTASFSVQEGIGRTLKGRDLRSPSANSSCSSAPTPPPPPPPPQISSATNSPPPSKYGLL</sequence>
<gene>
    <name evidence="3" type="ORF">SDJN03_29696</name>
</gene>
<dbReference type="PANTHER" id="PTHR46525:SF2">
    <property type="entry name" value="EMB|CAB72159.1"/>
    <property type="match status" value="1"/>
</dbReference>
<feature type="non-terminal residue" evidence="3">
    <location>
        <position position="1"/>
    </location>
</feature>
<feature type="compositionally biased region" description="Acidic residues" evidence="2">
    <location>
        <begin position="102"/>
        <end position="114"/>
    </location>
</feature>